<comment type="caution">
    <text evidence="18">The sequence shown here is derived from an EMBL/GenBank/DDBJ whole genome shotgun (WGS) entry which is preliminary data.</text>
</comment>
<evidence type="ECO:0000313" key="18">
    <source>
        <dbReference type="EMBL" id="ETX29673.1"/>
    </source>
</evidence>
<feature type="domain" description="SLBB" evidence="17">
    <location>
        <begin position="171"/>
        <end position="243"/>
    </location>
</feature>
<accession>X7FAC8</accession>
<proteinExistence type="inferred from homology"/>
<evidence type="ECO:0000259" key="16">
    <source>
        <dbReference type="Pfam" id="PF02563"/>
    </source>
</evidence>
<dbReference type="OrthoDB" id="7198507at2"/>
<dbReference type="AlphaFoldDB" id="X7FAC8"/>
<dbReference type="STRING" id="1449351.RISW2_22580"/>
<evidence type="ECO:0000259" key="17">
    <source>
        <dbReference type="Pfam" id="PF22461"/>
    </source>
</evidence>
<evidence type="ECO:0000256" key="4">
    <source>
        <dbReference type="ARBA" id="ARBA00022452"/>
    </source>
</evidence>
<dbReference type="RefSeq" id="WP_043768479.1">
    <property type="nucleotide sequence ID" value="NZ_JAME01000008.1"/>
</dbReference>
<evidence type="ECO:0000256" key="14">
    <source>
        <dbReference type="ARBA" id="ARBA00023288"/>
    </source>
</evidence>
<dbReference type="GO" id="GO:0046930">
    <property type="term" value="C:pore complex"/>
    <property type="evidence" value="ECO:0007669"/>
    <property type="project" value="UniProtKB-KW"/>
</dbReference>
<keyword evidence="7 15" id="KW-0732">Signal</keyword>
<keyword evidence="19" id="KW-1185">Reference proteome</keyword>
<evidence type="ECO:0000256" key="11">
    <source>
        <dbReference type="ARBA" id="ARBA00023136"/>
    </source>
</evidence>
<dbReference type="Pfam" id="PF22461">
    <property type="entry name" value="SLBB_2"/>
    <property type="match status" value="1"/>
</dbReference>
<dbReference type="InterPro" id="IPR049712">
    <property type="entry name" value="Poly_export"/>
</dbReference>
<feature type="chain" id="PRO_5004980256" evidence="15">
    <location>
        <begin position="27"/>
        <end position="374"/>
    </location>
</feature>
<gene>
    <name evidence="18" type="ORF">RISW2_22580</name>
</gene>
<dbReference type="eggNOG" id="COG1596">
    <property type="taxonomic scope" value="Bacteria"/>
</dbReference>
<feature type="domain" description="Polysaccharide export protein N-terminal" evidence="16">
    <location>
        <begin position="77"/>
        <end position="160"/>
    </location>
</feature>
<keyword evidence="10" id="KW-0626">Porin</keyword>
<keyword evidence="9" id="KW-0406">Ion transport</keyword>
<dbReference type="EMBL" id="JAME01000008">
    <property type="protein sequence ID" value="ETX29673.1"/>
    <property type="molecule type" value="Genomic_DNA"/>
</dbReference>
<evidence type="ECO:0000256" key="2">
    <source>
        <dbReference type="ARBA" id="ARBA00009450"/>
    </source>
</evidence>
<keyword evidence="5" id="KW-0762">Sugar transport</keyword>
<dbReference type="InterPro" id="IPR054765">
    <property type="entry name" value="SLBB_dom"/>
</dbReference>
<evidence type="ECO:0000256" key="12">
    <source>
        <dbReference type="ARBA" id="ARBA00023139"/>
    </source>
</evidence>
<evidence type="ECO:0000256" key="7">
    <source>
        <dbReference type="ARBA" id="ARBA00022729"/>
    </source>
</evidence>
<evidence type="ECO:0000256" key="6">
    <source>
        <dbReference type="ARBA" id="ARBA00022692"/>
    </source>
</evidence>
<dbReference type="GO" id="GO:0006811">
    <property type="term" value="P:monoatomic ion transport"/>
    <property type="evidence" value="ECO:0007669"/>
    <property type="project" value="UniProtKB-KW"/>
</dbReference>
<dbReference type="PANTHER" id="PTHR33619:SF3">
    <property type="entry name" value="POLYSACCHARIDE EXPORT PROTEIN GFCE-RELATED"/>
    <property type="match status" value="1"/>
</dbReference>
<name>X7FAC8_9RHOB</name>
<dbReference type="InterPro" id="IPR003715">
    <property type="entry name" value="Poly_export_N"/>
</dbReference>
<evidence type="ECO:0000256" key="15">
    <source>
        <dbReference type="SAM" id="SignalP"/>
    </source>
</evidence>
<sequence length="374" mass="39892">MAATRRLLALVASLLLVAACSLPRGAALESEVVNESRSAEPTFQVVPVTRANMAGVAHWPATGNYRSFNWIGATGAPDTSVISTGDRVNLTIYDSQENSLLTSTAEKSTQMQGLEVDQDGAIFVPYIDRVNVRGMTPSAARARIQRMLEPIVPSAQVLLQLQPGQNNSVDLAGGVGAPGTYPMPSRNYPIISLISAGGGITPTYQNPIVKLIRGGSTYEIFAEDLFKSGARNTTLQPRDVVVVSDDDRTFTALGASGSEDLISFTKPRISALEALALMRGLQDSRADPKGVLVLREYSASALRADGSGPNRQQVIFAFDLTSADGLFAARQFNIYPDDTVLATESPVTKAQTIFALFGSVFGFTRQVTTIANTN</sequence>
<evidence type="ECO:0000256" key="10">
    <source>
        <dbReference type="ARBA" id="ARBA00023114"/>
    </source>
</evidence>
<evidence type="ECO:0000256" key="3">
    <source>
        <dbReference type="ARBA" id="ARBA00022448"/>
    </source>
</evidence>
<dbReference type="Pfam" id="PF02563">
    <property type="entry name" value="Poly_export"/>
    <property type="match status" value="1"/>
</dbReference>
<keyword evidence="13" id="KW-0998">Cell outer membrane</keyword>
<dbReference type="PANTHER" id="PTHR33619">
    <property type="entry name" value="POLYSACCHARIDE EXPORT PROTEIN GFCE-RELATED"/>
    <property type="match status" value="1"/>
</dbReference>
<dbReference type="PROSITE" id="PS51257">
    <property type="entry name" value="PROKAR_LIPOPROTEIN"/>
    <property type="match status" value="1"/>
</dbReference>
<dbReference type="GO" id="GO:0015159">
    <property type="term" value="F:polysaccharide transmembrane transporter activity"/>
    <property type="evidence" value="ECO:0007669"/>
    <property type="project" value="InterPro"/>
</dbReference>
<evidence type="ECO:0000256" key="5">
    <source>
        <dbReference type="ARBA" id="ARBA00022597"/>
    </source>
</evidence>
<keyword evidence="6" id="KW-0812">Transmembrane</keyword>
<keyword evidence="14" id="KW-0449">Lipoprotein</keyword>
<feature type="signal peptide" evidence="15">
    <location>
        <begin position="1"/>
        <end position="26"/>
    </location>
</feature>
<keyword evidence="12" id="KW-0564">Palmitate</keyword>
<evidence type="ECO:0000256" key="13">
    <source>
        <dbReference type="ARBA" id="ARBA00023237"/>
    </source>
</evidence>
<dbReference type="GO" id="GO:0015288">
    <property type="term" value="F:porin activity"/>
    <property type="evidence" value="ECO:0007669"/>
    <property type="project" value="UniProtKB-KW"/>
</dbReference>
<dbReference type="GO" id="GO:0009279">
    <property type="term" value="C:cell outer membrane"/>
    <property type="evidence" value="ECO:0007669"/>
    <property type="project" value="UniProtKB-SubCell"/>
</dbReference>
<dbReference type="PATRIC" id="fig|1449351.3.peg.1457"/>
<reference evidence="18 19" key="1">
    <citation type="submission" date="2014-01" db="EMBL/GenBank/DDBJ databases">
        <title>Roseivivax isoporae LMG 25204 Genome Sequencing.</title>
        <authorList>
            <person name="Lai Q."/>
            <person name="Li G."/>
            <person name="Shao Z."/>
        </authorList>
    </citation>
    <scope>NUCLEOTIDE SEQUENCE [LARGE SCALE GENOMIC DNA]</scope>
    <source>
        <strain evidence="18 19">LMG 25204</strain>
    </source>
</reference>
<keyword evidence="11" id="KW-0472">Membrane</keyword>
<evidence type="ECO:0000313" key="19">
    <source>
        <dbReference type="Proteomes" id="UP000023430"/>
    </source>
</evidence>
<evidence type="ECO:0000256" key="8">
    <source>
        <dbReference type="ARBA" id="ARBA00023047"/>
    </source>
</evidence>
<protein>
    <submittedName>
        <fullName evidence="18">Polysaccharide biosynthesis protein</fullName>
    </submittedName>
</protein>
<comment type="similarity">
    <text evidence="2">Belongs to the BexD/CtrA/VexA family.</text>
</comment>
<organism evidence="18 19">
    <name type="scientific">Roseivivax isoporae LMG 25204</name>
    <dbReference type="NCBI Taxonomy" id="1449351"/>
    <lineage>
        <taxon>Bacteria</taxon>
        <taxon>Pseudomonadati</taxon>
        <taxon>Pseudomonadota</taxon>
        <taxon>Alphaproteobacteria</taxon>
        <taxon>Rhodobacterales</taxon>
        <taxon>Roseobacteraceae</taxon>
        <taxon>Roseivivax</taxon>
    </lineage>
</organism>
<dbReference type="Gene3D" id="3.30.1950.10">
    <property type="entry name" value="wza like domain"/>
    <property type="match status" value="1"/>
</dbReference>
<dbReference type="Gene3D" id="3.10.560.10">
    <property type="entry name" value="Outer membrane lipoprotein wza domain like"/>
    <property type="match status" value="2"/>
</dbReference>
<keyword evidence="4" id="KW-1134">Transmembrane beta strand</keyword>
<dbReference type="Proteomes" id="UP000023430">
    <property type="component" value="Unassembled WGS sequence"/>
</dbReference>
<comment type="subcellular location">
    <subcellularLocation>
        <location evidence="1">Cell outer membrane</location>
        <topology evidence="1">Multi-pass membrane protein</topology>
    </subcellularLocation>
</comment>
<evidence type="ECO:0000256" key="1">
    <source>
        <dbReference type="ARBA" id="ARBA00004571"/>
    </source>
</evidence>
<keyword evidence="3" id="KW-0813">Transport</keyword>
<evidence type="ECO:0000256" key="9">
    <source>
        <dbReference type="ARBA" id="ARBA00023065"/>
    </source>
</evidence>
<keyword evidence="8" id="KW-0625">Polysaccharide transport</keyword>